<evidence type="ECO:0000313" key="2">
    <source>
        <dbReference type="EMBL" id="QJC98288.1"/>
    </source>
</evidence>
<dbReference type="Pfam" id="PF00582">
    <property type="entry name" value="Usp"/>
    <property type="match status" value="1"/>
</dbReference>
<feature type="domain" description="UspA" evidence="1">
    <location>
        <begin position="7"/>
        <end position="54"/>
    </location>
</feature>
<accession>A0ABX6M3N5</accession>
<dbReference type="Gene3D" id="3.40.50.620">
    <property type="entry name" value="HUPs"/>
    <property type="match status" value="1"/>
</dbReference>
<dbReference type="Proteomes" id="UP000501048">
    <property type="component" value="Chromosome"/>
</dbReference>
<dbReference type="InterPro" id="IPR014729">
    <property type="entry name" value="Rossmann-like_a/b/a_fold"/>
</dbReference>
<sequence>MKILEKAKVEAAKNDVQAEIIYTQGEPHEILNTAKEKGVSLIVVGSRGHQRPERNDAW</sequence>
<protein>
    <submittedName>
        <fullName evidence="2">Universal stress protein family</fullName>
    </submittedName>
</protein>
<name>A0ABX6M3N5_BACMO</name>
<evidence type="ECO:0000259" key="1">
    <source>
        <dbReference type="Pfam" id="PF00582"/>
    </source>
</evidence>
<dbReference type="InterPro" id="IPR006016">
    <property type="entry name" value="UspA"/>
</dbReference>
<reference evidence="2 3" key="1">
    <citation type="submission" date="2020-04" db="EMBL/GenBank/DDBJ databases">
        <title>Plant growth promoting and environmental Bacillus: genomic and epigenetic comparison.</title>
        <authorList>
            <person name="Reva O.N."/>
            <person name="Lutz S."/>
            <person name="Ahrens C.H."/>
        </authorList>
    </citation>
    <scope>NUCLEOTIDE SEQUENCE [LARGE SCALE GENOMIC DNA]</scope>
    <source>
        <strain evidence="2 3">UCMB5075</strain>
    </source>
</reference>
<keyword evidence="3" id="KW-1185">Reference proteome</keyword>
<proteinExistence type="predicted"/>
<dbReference type="CDD" id="cd00293">
    <property type="entry name" value="USP-like"/>
    <property type="match status" value="1"/>
</dbReference>
<evidence type="ECO:0000313" key="3">
    <source>
        <dbReference type="Proteomes" id="UP000501048"/>
    </source>
</evidence>
<dbReference type="SUPFAM" id="SSF52402">
    <property type="entry name" value="Adenine nucleotide alpha hydrolases-like"/>
    <property type="match status" value="1"/>
</dbReference>
<gene>
    <name evidence="2" type="ORF">HC660_38410</name>
</gene>
<dbReference type="EMBL" id="CP051464">
    <property type="protein sequence ID" value="QJC98288.1"/>
    <property type="molecule type" value="Genomic_DNA"/>
</dbReference>
<organism evidence="2 3">
    <name type="scientific">Bacillus mojavensis</name>
    <dbReference type="NCBI Taxonomy" id="72360"/>
    <lineage>
        <taxon>Bacteria</taxon>
        <taxon>Bacillati</taxon>
        <taxon>Bacillota</taxon>
        <taxon>Bacilli</taxon>
        <taxon>Bacillales</taxon>
        <taxon>Bacillaceae</taxon>
        <taxon>Bacillus</taxon>
    </lineage>
</organism>